<organism evidence="2 3">
    <name type="scientific">Flavobacterium polysaccharolyticum</name>
    <dbReference type="NCBI Taxonomy" id="3133148"/>
    <lineage>
        <taxon>Bacteria</taxon>
        <taxon>Pseudomonadati</taxon>
        <taxon>Bacteroidota</taxon>
        <taxon>Flavobacteriia</taxon>
        <taxon>Flavobacteriales</taxon>
        <taxon>Flavobacteriaceae</taxon>
        <taxon>Flavobacterium</taxon>
    </lineage>
</organism>
<sequence length="156" mass="18156">MKKLIFISLFLLFSSLSLLGQINKLPVPTKAFIEKAKYSSDLEEKYFTKYIGKKREKILKRYSDSKEVCASEYEFRTGIKMKSNSCSEAGSQVEIIFPNYSKSEVVKFVEWFFKNDYSEWNKTKTNYQPKEDGDAGCYLEIKQLKGKIVLSYYCGC</sequence>
<feature type="signal peptide" evidence="1">
    <location>
        <begin position="1"/>
        <end position="20"/>
    </location>
</feature>
<feature type="chain" id="PRO_5046788317" evidence="1">
    <location>
        <begin position="21"/>
        <end position="156"/>
    </location>
</feature>
<dbReference type="RefSeq" id="WP_342690588.1">
    <property type="nucleotide sequence ID" value="NZ_JBCGDP010000002.1"/>
</dbReference>
<proteinExistence type="predicted"/>
<comment type="caution">
    <text evidence="2">The sequence shown here is derived from an EMBL/GenBank/DDBJ whole genome shotgun (WGS) entry which is preliminary data.</text>
</comment>
<evidence type="ECO:0000313" key="2">
    <source>
        <dbReference type="EMBL" id="MEM0575499.1"/>
    </source>
</evidence>
<dbReference type="Proteomes" id="UP001468798">
    <property type="component" value="Unassembled WGS sequence"/>
</dbReference>
<reference evidence="2 3" key="1">
    <citation type="submission" date="2024-03" db="EMBL/GenBank/DDBJ databases">
        <title>Two novel species of the genus Flavobacterium exhibiting potentially degradation of complex polysaccharides.</title>
        <authorList>
            <person name="Lian X."/>
        </authorList>
    </citation>
    <scope>NUCLEOTIDE SEQUENCE [LARGE SCALE GENOMIC DNA]</scope>
    <source>
        <strain evidence="2 3">N6</strain>
    </source>
</reference>
<name>A0ABU9NJJ6_9FLAO</name>
<keyword evidence="3" id="KW-1185">Reference proteome</keyword>
<gene>
    <name evidence="2" type="ORF">WFZ86_03230</name>
</gene>
<protein>
    <submittedName>
        <fullName evidence="2">Uncharacterized protein</fullName>
    </submittedName>
</protein>
<evidence type="ECO:0000313" key="3">
    <source>
        <dbReference type="Proteomes" id="UP001468798"/>
    </source>
</evidence>
<evidence type="ECO:0000256" key="1">
    <source>
        <dbReference type="SAM" id="SignalP"/>
    </source>
</evidence>
<keyword evidence="1" id="KW-0732">Signal</keyword>
<accession>A0ABU9NJJ6</accession>
<dbReference type="EMBL" id="JBCGDP010000002">
    <property type="protein sequence ID" value="MEM0575499.1"/>
    <property type="molecule type" value="Genomic_DNA"/>
</dbReference>